<evidence type="ECO:0000313" key="1">
    <source>
        <dbReference type="EMBL" id="GMN57247.1"/>
    </source>
</evidence>
<dbReference type="AlphaFoldDB" id="A0AA88IYK6"/>
<gene>
    <name evidence="1" type="ORF">TIFTF001_026364</name>
</gene>
<organism evidence="1 2">
    <name type="scientific">Ficus carica</name>
    <name type="common">Common fig</name>
    <dbReference type="NCBI Taxonomy" id="3494"/>
    <lineage>
        <taxon>Eukaryota</taxon>
        <taxon>Viridiplantae</taxon>
        <taxon>Streptophyta</taxon>
        <taxon>Embryophyta</taxon>
        <taxon>Tracheophyta</taxon>
        <taxon>Spermatophyta</taxon>
        <taxon>Magnoliopsida</taxon>
        <taxon>eudicotyledons</taxon>
        <taxon>Gunneridae</taxon>
        <taxon>Pentapetalae</taxon>
        <taxon>rosids</taxon>
        <taxon>fabids</taxon>
        <taxon>Rosales</taxon>
        <taxon>Moraceae</taxon>
        <taxon>Ficeae</taxon>
        <taxon>Ficus</taxon>
    </lineage>
</organism>
<sequence>MDGEVVGAQKEQLGMYLKLGALDDEIDPPLLSPETPLVSSRGAVFCFSATNNNGGAADAKISVLTTLLYYENAPPPMHSA</sequence>
<proteinExistence type="predicted"/>
<dbReference type="Proteomes" id="UP001187192">
    <property type="component" value="Unassembled WGS sequence"/>
</dbReference>
<reference evidence="1" key="1">
    <citation type="submission" date="2023-07" db="EMBL/GenBank/DDBJ databases">
        <title>draft genome sequence of fig (Ficus carica).</title>
        <authorList>
            <person name="Takahashi T."/>
            <person name="Nishimura K."/>
        </authorList>
    </citation>
    <scope>NUCLEOTIDE SEQUENCE</scope>
</reference>
<accession>A0AA88IYK6</accession>
<comment type="caution">
    <text evidence="1">The sequence shown here is derived from an EMBL/GenBank/DDBJ whole genome shotgun (WGS) entry which is preliminary data.</text>
</comment>
<keyword evidence="2" id="KW-1185">Reference proteome</keyword>
<protein>
    <submittedName>
        <fullName evidence="1">Uncharacterized protein</fullName>
    </submittedName>
</protein>
<evidence type="ECO:0000313" key="2">
    <source>
        <dbReference type="Proteomes" id="UP001187192"/>
    </source>
</evidence>
<name>A0AA88IYK6_FICCA</name>
<dbReference type="EMBL" id="BTGU01000069">
    <property type="protein sequence ID" value="GMN57247.1"/>
    <property type="molecule type" value="Genomic_DNA"/>
</dbReference>